<dbReference type="Gene3D" id="1.10.340.50">
    <property type="match status" value="1"/>
</dbReference>
<dbReference type="Pfam" id="PF08708">
    <property type="entry name" value="PriCT_1"/>
    <property type="match status" value="1"/>
</dbReference>
<feature type="domain" description="Primase C-terminal 1" evidence="1">
    <location>
        <begin position="174"/>
        <end position="236"/>
    </location>
</feature>
<evidence type="ECO:0000259" key="1">
    <source>
        <dbReference type="Pfam" id="PF08708"/>
    </source>
</evidence>
<dbReference type="EMBL" id="PVFZ01000060">
    <property type="protein sequence ID" value="PRF19977.1"/>
    <property type="molecule type" value="Genomic_DNA"/>
</dbReference>
<name>A0A8E2RU31_9BURK</name>
<evidence type="ECO:0000313" key="2">
    <source>
        <dbReference type="EMBL" id="PRF19977.1"/>
    </source>
</evidence>
<dbReference type="Pfam" id="PF03090">
    <property type="entry name" value="Replicase"/>
    <property type="match status" value="1"/>
</dbReference>
<dbReference type="InterPro" id="IPR014820">
    <property type="entry name" value="PriCT_1"/>
</dbReference>
<organism evidence="2 3">
    <name type="scientific">Burkholderia multivorans</name>
    <dbReference type="NCBI Taxonomy" id="87883"/>
    <lineage>
        <taxon>Bacteria</taxon>
        <taxon>Pseudomonadati</taxon>
        <taxon>Pseudomonadota</taxon>
        <taxon>Betaproteobacteria</taxon>
        <taxon>Burkholderiales</taxon>
        <taxon>Burkholderiaceae</taxon>
        <taxon>Burkholderia</taxon>
        <taxon>Burkholderia cepacia complex</taxon>
    </lineage>
</organism>
<protein>
    <submittedName>
        <fullName evidence="2">Plasmid replicase</fullName>
    </submittedName>
</protein>
<evidence type="ECO:0000313" key="3">
    <source>
        <dbReference type="Proteomes" id="UP000237686"/>
    </source>
</evidence>
<proteinExistence type="predicted"/>
<reference evidence="2 3" key="1">
    <citation type="submission" date="2018-03" db="EMBL/GenBank/DDBJ databases">
        <authorList>
            <person name="Nguyen K."/>
            <person name="Fouts D."/>
            <person name="Sutton G."/>
        </authorList>
    </citation>
    <scope>NUCLEOTIDE SEQUENCE [LARGE SCALE GENOMIC DNA]</scope>
    <source>
        <strain evidence="2 3">AU17135</strain>
    </source>
</reference>
<dbReference type="InterPro" id="IPR004322">
    <property type="entry name" value="Plasmid_replicase_bac"/>
</dbReference>
<sequence length="319" mass="36961">MEQARYDFYTHLNEAVVTTNDFSEGTKFRKREKVGQFAYCGLNPMYRSYLSFDLDMPGSAFRFEDAHLPPPTIITINPENAHCHMLYRLVTPVAFTKNARSGPQDYFGAIQHEMERRLGADTAYNHTITKNPLHPRWKVITHPAAKYHLGDFLEWIDLPSARIAVPGNTVFKGRNHQLFDTLLRWAYGAVHAHVDEQRWYAAVQAKAEEINTIFTQPLGFSEVRATARSTAKRVWNRRHEQHHSRPRILTFTDESSEERMRQGAAYTNALRREKSLQTLQEAFDALRIEHGDQISVRQLVDHAGMNIKTVRKYLPQIVR</sequence>
<dbReference type="RefSeq" id="WP_105768036.1">
    <property type="nucleotide sequence ID" value="NZ_CAJHDS010000016.1"/>
</dbReference>
<gene>
    <name evidence="2" type="ORF">C6P98_23070</name>
</gene>
<accession>A0A8E2RU31</accession>
<comment type="caution">
    <text evidence="2">The sequence shown here is derived from an EMBL/GenBank/DDBJ whole genome shotgun (WGS) entry which is preliminary data.</text>
</comment>
<dbReference type="Proteomes" id="UP000237686">
    <property type="component" value="Unassembled WGS sequence"/>
</dbReference>
<dbReference type="AlphaFoldDB" id="A0A8E2RU31"/>